<evidence type="ECO:0000256" key="4">
    <source>
        <dbReference type="ARBA" id="ARBA00023014"/>
    </source>
</evidence>
<dbReference type="InterPro" id="IPR017941">
    <property type="entry name" value="Rieske_2Fe-2S"/>
</dbReference>
<gene>
    <name evidence="9" type="ORF">DNH61_13725</name>
</gene>
<dbReference type="CDD" id="cd03467">
    <property type="entry name" value="Rieske"/>
    <property type="match status" value="1"/>
</dbReference>
<protein>
    <submittedName>
        <fullName evidence="9">2Fe-2S ferredoxin</fullName>
    </submittedName>
</protein>
<organism evidence="9 10">
    <name type="scientific">Paenibacillus sambharensis</name>
    <dbReference type="NCBI Taxonomy" id="1803190"/>
    <lineage>
        <taxon>Bacteria</taxon>
        <taxon>Bacillati</taxon>
        <taxon>Bacillota</taxon>
        <taxon>Bacilli</taxon>
        <taxon>Bacillales</taxon>
        <taxon>Paenibacillaceae</taxon>
        <taxon>Paenibacillus</taxon>
    </lineage>
</organism>
<evidence type="ECO:0000256" key="1">
    <source>
        <dbReference type="ARBA" id="ARBA00022714"/>
    </source>
</evidence>
<dbReference type="EMBL" id="QKRB01000044">
    <property type="protein sequence ID" value="PZD95581.1"/>
    <property type="molecule type" value="Genomic_DNA"/>
</dbReference>
<name>A0A2W1LUX2_9BACL</name>
<dbReference type="PROSITE" id="PS51296">
    <property type="entry name" value="RIESKE"/>
    <property type="match status" value="1"/>
</dbReference>
<evidence type="ECO:0000313" key="10">
    <source>
        <dbReference type="Proteomes" id="UP000249522"/>
    </source>
</evidence>
<keyword evidence="5" id="KW-1015">Disulfide bond</keyword>
<evidence type="ECO:0000256" key="3">
    <source>
        <dbReference type="ARBA" id="ARBA00023004"/>
    </source>
</evidence>
<reference evidence="9 10" key="1">
    <citation type="submission" date="2018-06" db="EMBL/GenBank/DDBJ databases">
        <title>Paenibacillus imtechensis sp. nov.</title>
        <authorList>
            <person name="Pinnaka A.K."/>
            <person name="Singh H."/>
            <person name="Kaur M."/>
        </authorList>
    </citation>
    <scope>NUCLEOTIDE SEQUENCE [LARGE SCALE GENOMIC DNA]</scope>
    <source>
        <strain evidence="9 10">SMB1</strain>
    </source>
</reference>
<dbReference type="Pfam" id="PF00355">
    <property type="entry name" value="Rieske"/>
    <property type="match status" value="1"/>
</dbReference>
<dbReference type="PANTHER" id="PTHR10134">
    <property type="entry name" value="CYTOCHROME B-C1 COMPLEX SUBUNIT RIESKE, MITOCHONDRIAL"/>
    <property type="match status" value="1"/>
</dbReference>
<evidence type="ECO:0000259" key="8">
    <source>
        <dbReference type="PROSITE" id="PS51296"/>
    </source>
</evidence>
<keyword evidence="3" id="KW-0408">Iron</keyword>
<dbReference type="Proteomes" id="UP000249522">
    <property type="component" value="Unassembled WGS sequence"/>
</dbReference>
<comment type="caution">
    <text evidence="9">The sequence shown here is derived from an EMBL/GenBank/DDBJ whole genome shotgun (WGS) entry which is preliminary data.</text>
</comment>
<dbReference type="RefSeq" id="WP_111147211.1">
    <property type="nucleotide sequence ID" value="NZ_QKRB01000044.1"/>
</dbReference>
<dbReference type="Gene3D" id="2.102.10.10">
    <property type="entry name" value="Rieske [2Fe-2S] iron-sulphur domain"/>
    <property type="match status" value="1"/>
</dbReference>
<feature type="region of interest" description="Disordered" evidence="6">
    <location>
        <begin position="1"/>
        <end position="25"/>
    </location>
</feature>
<keyword evidence="7" id="KW-0812">Transmembrane</keyword>
<dbReference type="InterPro" id="IPR014349">
    <property type="entry name" value="Rieske_Fe-S_prot"/>
</dbReference>
<evidence type="ECO:0000256" key="2">
    <source>
        <dbReference type="ARBA" id="ARBA00022723"/>
    </source>
</evidence>
<accession>A0A2W1LUX2</accession>
<keyword evidence="7" id="KW-1133">Transmembrane helix</keyword>
<evidence type="ECO:0000256" key="6">
    <source>
        <dbReference type="SAM" id="MobiDB-lite"/>
    </source>
</evidence>
<dbReference type="GO" id="GO:0004497">
    <property type="term" value="F:monooxygenase activity"/>
    <property type="evidence" value="ECO:0007669"/>
    <property type="project" value="UniProtKB-ARBA"/>
</dbReference>
<dbReference type="AlphaFoldDB" id="A0A2W1LUX2"/>
<feature type="transmembrane region" description="Helical" evidence="7">
    <location>
        <begin position="44"/>
        <end position="64"/>
    </location>
</feature>
<keyword evidence="2" id="KW-0479">Metal-binding</keyword>
<dbReference type="InterPro" id="IPR036922">
    <property type="entry name" value="Rieske_2Fe-2S_sf"/>
</dbReference>
<evidence type="ECO:0000256" key="5">
    <source>
        <dbReference type="ARBA" id="ARBA00023157"/>
    </source>
</evidence>
<dbReference type="OrthoDB" id="9802613at2"/>
<feature type="compositionally biased region" description="Basic and acidic residues" evidence="6">
    <location>
        <begin position="1"/>
        <end position="14"/>
    </location>
</feature>
<dbReference type="GO" id="GO:0046872">
    <property type="term" value="F:metal ion binding"/>
    <property type="evidence" value="ECO:0007669"/>
    <property type="project" value="UniProtKB-KW"/>
</dbReference>
<keyword evidence="1" id="KW-0001">2Fe-2S</keyword>
<dbReference type="SUPFAM" id="SSF50022">
    <property type="entry name" value="ISP domain"/>
    <property type="match status" value="1"/>
</dbReference>
<dbReference type="GO" id="GO:0016705">
    <property type="term" value="F:oxidoreductase activity, acting on paired donors, with incorporation or reduction of molecular oxygen"/>
    <property type="evidence" value="ECO:0007669"/>
    <property type="project" value="UniProtKB-ARBA"/>
</dbReference>
<feature type="domain" description="Rieske" evidence="8">
    <location>
        <begin position="83"/>
        <end position="175"/>
    </location>
</feature>
<keyword evidence="10" id="KW-1185">Reference proteome</keyword>
<evidence type="ECO:0000256" key="7">
    <source>
        <dbReference type="SAM" id="Phobius"/>
    </source>
</evidence>
<sequence length="183" mass="20319">MERKPQERESKKESGSVPFPEDNYTHNIRKAGERKLDRRGFMKMMVGAAGIFAVSTLPWGGLAAKELAGIGKRRYEPAKIADLNQIGVGEAVEFAYPGKHDSALLVRLSDNDFRAYQNACTHLKCPVFWSKEQGELVCPCHHGFFDVKTGKPTGGPPQRPLPEIELKTEQGAVFATGVKRYET</sequence>
<keyword evidence="7" id="KW-0472">Membrane</keyword>
<dbReference type="GO" id="GO:0051537">
    <property type="term" value="F:2 iron, 2 sulfur cluster binding"/>
    <property type="evidence" value="ECO:0007669"/>
    <property type="project" value="UniProtKB-KW"/>
</dbReference>
<keyword evidence="4" id="KW-0411">Iron-sulfur</keyword>
<evidence type="ECO:0000313" key="9">
    <source>
        <dbReference type="EMBL" id="PZD95581.1"/>
    </source>
</evidence>
<proteinExistence type="predicted"/>